<reference evidence="5 6" key="1">
    <citation type="submission" date="2017-09" db="EMBL/GenBank/DDBJ databases">
        <authorList>
            <person name="Lee N."/>
            <person name="Cho B.-K."/>
        </authorList>
    </citation>
    <scope>NUCLEOTIDE SEQUENCE [LARGE SCALE GENOMIC DNA]</scope>
    <source>
        <strain evidence="5 6">ATCC 39115</strain>
    </source>
</reference>
<name>A0ABX6A6V4_STRVD</name>
<dbReference type="PANTHER" id="PTHR43132">
    <property type="entry name" value="ARSENICAL RESISTANCE OPERON REPRESSOR ARSR-RELATED"/>
    <property type="match status" value="1"/>
</dbReference>
<dbReference type="EMBL" id="CP023700">
    <property type="protein sequence ID" value="QEU83466.1"/>
    <property type="molecule type" value="Genomic_DNA"/>
</dbReference>
<organism evidence="5 6">
    <name type="scientific">Streptomyces viridosporus T7A</name>
    <dbReference type="NCBI Taxonomy" id="665577"/>
    <lineage>
        <taxon>Bacteria</taxon>
        <taxon>Bacillati</taxon>
        <taxon>Actinomycetota</taxon>
        <taxon>Actinomycetes</taxon>
        <taxon>Kitasatosporales</taxon>
        <taxon>Streptomycetaceae</taxon>
        <taxon>Streptomyces</taxon>
    </lineage>
</organism>
<dbReference type="PANTHER" id="PTHR43132:SF2">
    <property type="entry name" value="ARSENICAL RESISTANCE OPERON REPRESSOR ARSR-RELATED"/>
    <property type="match status" value="1"/>
</dbReference>
<evidence type="ECO:0000256" key="3">
    <source>
        <dbReference type="ARBA" id="ARBA00023163"/>
    </source>
</evidence>
<dbReference type="InterPro" id="IPR036390">
    <property type="entry name" value="WH_DNA-bd_sf"/>
</dbReference>
<dbReference type="PROSITE" id="PS50987">
    <property type="entry name" value="HTH_ARSR_2"/>
    <property type="match status" value="1"/>
</dbReference>
<proteinExistence type="predicted"/>
<dbReference type="InterPro" id="IPR036388">
    <property type="entry name" value="WH-like_DNA-bd_sf"/>
</dbReference>
<dbReference type="InterPro" id="IPR011991">
    <property type="entry name" value="ArsR-like_HTH"/>
</dbReference>
<dbReference type="CDD" id="cd00090">
    <property type="entry name" value="HTH_ARSR"/>
    <property type="match status" value="1"/>
</dbReference>
<protein>
    <submittedName>
        <fullName evidence="5">Transcriptional regulator</fullName>
    </submittedName>
</protein>
<dbReference type="RefSeq" id="WP_051044473.1">
    <property type="nucleotide sequence ID" value="NZ_CP023700.1"/>
</dbReference>
<accession>A0ABX6A6V4</accession>
<dbReference type="PRINTS" id="PR00778">
    <property type="entry name" value="HTHARSR"/>
</dbReference>
<evidence type="ECO:0000256" key="2">
    <source>
        <dbReference type="ARBA" id="ARBA00023125"/>
    </source>
</evidence>
<dbReference type="NCBIfam" id="NF033788">
    <property type="entry name" value="HTH_metalloreg"/>
    <property type="match status" value="1"/>
</dbReference>
<sequence>MNREAAPASGGVNEGVDPATADFLKALASETRQLVMRQFAGGGELTVGQIAERCGLKPSTASEHLSLLRRGGLVLSRKEGRQVFYRADGTTMASHLDALKEYLMRCCPPNCDD</sequence>
<gene>
    <name evidence="5" type="ORF">CP969_00745</name>
</gene>
<dbReference type="InterPro" id="IPR051011">
    <property type="entry name" value="Metal_resp_trans_reg"/>
</dbReference>
<dbReference type="Proteomes" id="UP000327143">
    <property type="component" value="Chromosome"/>
</dbReference>
<keyword evidence="2" id="KW-0238">DNA-binding</keyword>
<dbReference type="SMART" id="SM00418">
    <property type="entry name" value="HTH_ARSR"/>
    <property type="match status" value="1"/>
</dbReference>
<evidence type="ECO:0000256" key="1">
    <source>
        <dbReference type="ARBA" id="ARBA00023015"/>
    </source>
</evidence>
<keyword evidence="3" id="KW-0804">Transcription</keyword>
<evidence type="ECO:0000259" key="4">
    <source>
        <dbReference type="PROSITE" id="PS50987"/>
    </source>
</evidence>
<dbReference type="Pfam" id="PF12840">
    <property type="entry name" value="HTH_20"/>
    <property type="match status" value="1"/>
</dbReference>
<keyword evidence="1" id="KW-0805">Transcription regulation</keyword>
<keyword evidence="6" id="KW-1185">Reference proteome</keyword>
<feature type="domain" description="HTH arsR-type" evidence="4">
    <location>
        <begin position="12"/>
        <end position="107"/>
    </location>
</feature>
<dbReference type="SUPFAM" id="SSF46785">
    <property type="entry name" value="Winged helix' DNA-binding domain"/>
    <property type="match status" value="1"/>
</dbReference>
<evidence type="ECO:0000313" key="5">
    <source>
        <dbReference type="EMBL" id="QEU83466.1"/>
    </source>
</evidence>
<dbReference type="Gene3D" id="1.10.10.10">
    <property type="entry name" value="Winged helix-like DNA-binding domain superfamily/Winged helix DNA-binding domain"/>
    <property type="match status" value="1"/>
</dbReference>
<evidence type="ECO:0000313" key="6">
    <source>
        <dbReference type="Proteomes" id="UP000327143"/>
    </source>
</evidence>
<dbReference type="InterPro" id="IPR001845">
    <property type="entry name" value="HTH_ArsR_DNA-bd_dom"/>
</dbReference>